<gene>
    <name evidence="2" type="ORF">ETU37_01615</name>
</gene>
<dbReference type="GO" id="GO:0046503">
    <property type="term" value="P:glycerolipid catabolic process"/>
    <property type="evidence" value="ECO:0007669"/>
    <property type="project" value="TreeGrafter"/>
</dbReference>
<dbReference type="EMBL" id="SDPU01000007">
    <property type="protein sequence ID" value="RYU15263.1"/>
    <property type="molecule type" value="Genomic_DNA"/>
</dbReference>
<comment type="caution">
    <text evidence="2">The sequence shown here is derived from an EMBL/GenBank/DDBJ whole genome shotgun (WGS) entry which is preliminary data.</text>
</comment>
<reference evidence="2 3" key="1">
    <citation type="submission" date="2019-01" db="EMBL/GenBank/DDBJ databases">
        <title>Nocardioides guangzhouensis sp. nov., an actinobacterium isolated from soil.</title>
        <authorList>
            <person name="Fu Y."/>
            <person name="Cai Y."/>
            <person name="Lin Z."/>
            <person name="Chen P."/>
        </authorList>
    </citation>
    <scope>NUCLEOTIDE SEQUENCE [LARGE SCALE GENOMIC DNA]</scope>
    <source>
        <strain evidence="2 3">NBRC 105384</strain>
    </source>
</reference>
<feature type="domain" description="AB hydrolase-1" evidence="1">
    <location>
        <begin position="32"/>
        <end position="145"/>
    </location>
</feature>
<evidence type="ECO:0000259" key="1">
    <source>
        <dbReference type="Pfam" id="PF00561"/>
    </source>
</evidence>
<dbReference type="InterPro" id="IPR029058">
    <property type="entry name" value="AB_hydrolase_fold"/>
</dbReference>
<dbReference type="GO" id="GO:0004806">
    <property type="term" value="F:triacylglycerol lipase activity"/>
    <property type="evidence" value="ECO:0007669"/>
    <property type="project" value="TreeGrafter"/>
</dbReference>
<dbReference type="SUPFAM" id="SSF53474">
    <property type="entry name" value="alpha/beta-Hydrolases"/>
    <property type="match status" value="1"/>
</dbReference>
<name>A0A4Q5J9I1_9ACTN</name>
<dbReference type="RefSeq" id="WP_129985126.1">
    <property type="nucleotide sequence ID" value="NZ_SDPU01000007.1"/>
</dbReference>
<protein>
    <submittedName>
        <fullName evidence="2">Alpha/beta hydrolase</fullName>
    </submittedName>
</protein>
<dbReference type="InterPro" id="IPR050471">
    <property type="entry name" value="AB_hydrolase"/>
</dbReference>
<dbReference type="Gene3D" id="3.40.50.1820">
    <property type="entry name" value="alpha/beta hydrolase"/>
    <property type="match status" value="1"/>
</dbReference>
<evidence type="ECO:0000313" key="3">
    <source>
        <dbReference type="Proteomes" id="UP000291189"/>
    </source>
</evidence>
<sequence>MTEPTTHQLSRPGVTLTYDVRGDVADATPDRPVLVLVGSPMGAAGFTTLASHFTDRPVVTYDPRGVERSVKDEPASESTPEEHADDIAAIIDALGVEHVDLMGSSGGAVNGLALVARHPGRVRTLVAHEPPAVVNLPDAEWALAANDDIGATYQKEGMGPAMAKFIALVMQQGEITPAYLEQPAPDPAMFGLPAEDDGDRTDALLGQNNRSCVRLVPDVEAIRASGTRVVVARGVESGEQLAARSAGAVAALLGQEAVSFPSDHGGFLGGEYGQQGDPDAFASRLREVLDGA</sequence>
<dbReference type="Proteomes" id="UP000291189">
    <property type="component" value="Unassembled WGS sequence"/>
</dbReference>
<keyword evidence="3" id="KW-1185">Reference proteome</keyword>
<accession>A0A4Q5J9I1</accession>
<dbReference type="InterPro" id="IPR000073">
    <property type="entry name" value="AB_hydrolase_1"/>
</dbReference>
<organism evidence="2 3">
    <name type="scientific">Nocardioides iriomotensis</name>
    <dbReference type="NCBI Taxonomy" id="715784"/>
    <lineage>
        <taxon>Bacteria</taxon>
        <taxon>Bacillati</taxon>
        <taxon>Actinomycetota</taxon>
        <taxon>Actinomycetes</taxon>
        <taxon>Propionibacteriales</taxon>
        <taxon>Nocardioidaceae</taxon>
        <taxon>Nocardioides</taxon>
    </lineage>
</organism>
<keyword evidence="2" id="KW-0378">Hydrolase</keyword>
<dbReference type="PANTHER" id="PTHR43433:SF5">
    <property type="entry name" value="AB HYDROLASE-1 DOMAIN-CONTAINING PROTEIN"/>
    <property type="match status" value="1"/>
</dbReference>
<dbReference type="OrthoDB" id="3210164at2"/>
<evidence type="ECO:0000313" key="2">
    <source>
        <dbReference type="EMBL" id="RYU15263.1"/>
    </source>
</evidence>
<dbReference type="PANTHER" id="PTHR43433">
    <property type="entry name" value="HYDROLASE, ALPHA/BETA FOLD FAMILY PROTEIN"/>
    <property type="match status" value="1"/>
</dbReference>
<dbReference type="AlphaFoldDB" id="A0A4Q5J9I1"/>
<proteinExistence type="predicted"/>
<dbReference type="Pfam" id="PF00561">
    <property type="entry name" value="Abhydrolase_1"/>
    <property type="match status" value="1"/>
</dbReference>